<evidence type="ECO:0000256" key="1">
    <source>
        <dbReference type="SAM" id="SignalP"/>
    </source>
</evidence>
<dbReference type="SMART" id="SM00120">
    <property type="entry name" value="HX"/>
    <property type="match status" value="4"/>
</dbReference>
<dbReference type="Proteomes" id="UP001172778">
    <property type="component" value="Unassembled WGS sequence"/>
</dbReference>
<accession>A0ABT7E1G2</accession>
<dbReference type="Pfam" id="PF01676">
    <property type="entry name" value="Metalloenzyme"/>
    <property type="match status" value="1"/>
</dbReference>
<gene>
    <name evidence="3" type="ORF">PZA18_19090</name>
</gene>
<feature type="domain" description="Metalloenzyme" evidence="2">
    <location>
        <begin position="147"/>
        <end position="230"/>
    </location>
</feature>
<organism evidence="3 4">
    <name type="scientific">Parachitinimonas caeni</name>
    <dbReference type="NCBI Taxonomy" id="3031301"/>
    <lineage>
        <taxon>Bacteria</taxon>
        <taxon>Pseudomonadati</taxon>
        <taxon>Pseudomonadota</taxon>
        <taxon>Betaproteobacteria</taxon>
        <taxon>Neisseriales</taxon>
        <taxon>Chitinibacteraceae</taxon>
        <taxon>Parachitinimonas</taxon>
    </lineage>
</organism>
<dbReference type="InterPro" id="IPR036375">
    <property type="entry name" value="Hemopexin-like_dom_sf"/>
</dbReference>
<evidence type="ECO:0000313" key="4">
    <source>
        <dbReference type="Proteomes" id="UP001172778"/>
    </source>
</evidence>
<dbReference type="EMBL" id="JARRAF010000032">
    <property type="protein sequence ID" value="MDK2126153.1"/>
    <property type="molecule type" value="Genomic_DNA"/>
</dbReference>
<dbReference type="Gene3D" id="2.110.10.10">
    <property type="entry name" value="Hemopexin-like domain"/>
    <property type="match status" value="2"/>
</dbReference>
<dbReference type="InterPro" id="IPR017850">
    <property type="entry name" value="Alkaline_phosphatase_core_sf"/>
</dbReference>
<sequence length="588" mass="64998">MLYRRKAAALVVGGLLCTSSLAMAAPKVLLVGIDGVQYQKLLATSPSQLARLHHTATFTGGVKGTGLEQATVSGPGWSTILTGVWANKHRVYSNDSDLADPRFPSLFKRIRDARPDAYIASITNWASINQRYFRNEVGSNNLNLSGLNDEAVTQKVVETLKTTPADFVFVHLDDPDHAGHSSCFGSAYDRALRDSDRRLGQMLDVVTARQAQGDDWLVLVTTDHGRDAAGCGHGAQTPNEKTSFIASNKPLNAEFNQYVDTLENRDFDGIYGRPAQTSIAPTILRHLGITLQPDWLLDGTPLLGTTGVRKLMPARNANADFTWFANTGSPVLIRRNGTLLASVPASQMSWRDPAGLSGLADYSLEMDGTPIALRLNRREVSATLDWDIGRSYVFLNGGEYVRYNQILDRADTGYPRAVDQSNWPGLAPYTDQIVAGFSKDANIAYLFLSDGRYIRYNKSADRADAGYPQPVNDANWPGLGAYGTQIRATLRWKGDKVYFFLRDGRYIRYDLKNDRIDPGYPAAVNDANWKGLGAYGRDIVAAVKWNDSRAYFFLTDRRYIRYDIANDRAEAGYPKAVNHNTWPGMGVE</sequence>
<evidence type="ECO:0000259" key="2">
    <source>
        <dbReference type="Pfam" id="PF01676"/>
    </source>
</evidence>
<comment type="caution">
    <text evidence="3">The sequence shown here is derived from an EMBL/GenBank/DDBJ whole genome shotgun (WGS) entry which is preliminary data.</text>
</comment>
<feature type="chain" id="PRO_5047058746" evidence="1">
    <location>
        <begin position="25"/>
        <end position="588"/>
    </location>
</feature>
<proteinExistence type="predicted"/>
<feature type="signal peptide" evidence="1">
    <location>
        <begin position="1"/>
        <end position="24"/>
    </location>
</feature>
<dbReference type="SUPFAM" id="SSF50923">
    <property type="entry name" value="Hemopexin-like domain"/>
    <property type="match status" value="1"/>
</dbReference>
<dbReference type="InterPro" id="IPR018487">
    <property type="entry name" value="Hemopexin-like_repeat"/>
</dbReference>
<evidence type="ECO:0000313" key="3">
    <source>
        <dbReference type="EMBL" id="MDK2126153.1"/>
    </source>
</evidence>
<keyword evidence="4" id="KW-1185">Reference proteome</keyword>
<keyword evidence="1" id="KW-0732">Signal</keyword>
<dbReference type="InterPro" id="IPR006124">
    <property type="entry name" value="Metalloenzyme"/>
</dbReference>
<name>A0ABT7E1G2_9NEIS</name>
<dbReference type="RefSeq" id="WP_284102467.1">
    <property type="nucleotide sequence ID" value="NZ_JARRAF010000032.1"/>
</dbReference>
<reference evidence="3" key="1">
    <citation type="submission" date="2023-03" db="EMBL/GenBank/DDBJ databases">
        <title>Chitinimonas shenzhenensis gen. nov., sp. nov., a novel member of family Burkholderiaceae isolated from activated sludge collected in Shen Zhen, China.</title>
        <authorList>
            <person name="Wang X."/>
        </authorList>
    </citation>
    <scope>NUCLEOTIDE SEQUENCE</scope>
    <source>
        <strain evidence="3">DQS-5</strain>
    </source>
</reference>
<protein>
    <submittedName>
        <fullName evidence="3">Alkaline phosphatase family protein</fullName>
    </submittedName>
</protein>
<dbReference type="SUPFAM" id="SSF53649">
    <property type="entry name" value="Alkaline phosphatase-like"/>
    <property type="match status" value="1"/>
</dbReference>
<dbReference type="Gene3D" id="3.40.720.10">
    <property type="entry name" value="Alkaline Phosphatase, subunit A"/>
    <property type="match status" value="2"/>
</dbReference>